<dbReference type="Pfam" id="PF13401">
    <property type="entry name" value="AAA_22"/>
    <property type="match status" value="1"/>
</dbReference>
<protein>
    <recommendedName>
        <fullName evidence="1">ORC1/DEAH AAA+ ATPase domain-containing protein</fullName>
    </recommendedName>
</protein>
<keyword evidence="3" id="KW-1185">Reference proteome</keyword>
<evidence type="ECO:0000313" key="3">
    <source>
        <dbReference type="Proteomes" id="UP000472335"/>
    </source>
</evidence>
<dbReference type="InterPro" id="IPR049945">
    <property type="entry name" value="AAA_22"/>
</dbReference>
<organism evidence="2 3">
    <name type="scientific">Streptomyces scabichelini</name>
    <dbReference type="NCBI Taxonomy" id="2711217"/>
    <lineage>
        <taxon>Bacteria</taxon>
        <taxon>Bacillati</taxon>
        <taxon>Actinomycetota</taxon>
        <taxon>Actinomycetes</taxon>
        <taxon>Kitasatosporales</taxon>
        <taxon>Streptomycetaceae</taxon>
        <taxon>Streptomyces</taxon>
    </lineage>
</organism>
<dbReference type="EMBL" id="JAAKZY010000172">
    <property type="protein sequence ID" value="NGO13129.1"/>
    <property type="molecule type" value="Genomic_DNA"/>
</dbReference>
<dbReference type="Proteomes" id="UP000472335">
    <property type="component" value="Unassembled WGS sequence"/>
</dbReference>
<evidence type="ECO:0000313" key="2">
    <source>
        <dbReference type="EMBL" id="NGO13129.1"/>
    </source>
</evidence>
<evidence type="ECO:0000259" key="1">
    <source>
        <dbReference type="Pfam" id="PF13401"/>
    </source>
</evidence>
<accession>A0A6G4VGA0</accession>
<proteinExistence type="predicted"/>
<sequence length="172" mass="18775">MGEVATAVSDEAFSALAENLGHILETRALLCVIAPEDVRGEAVVEAALSRLDGADSVVVTTAAPGSLAALLDAFHAALHLGVRPRRLADAQKAVENELARRSWPVVVVRDAHLLRTEALQCVYALWSLFQDRERRMPVVLVGPERIRSVLRRPSLASLESCIFIWHRLTPSP</sequence>
<feature type="domain" description="ORC1/DEAH AAA+ ATPase" evidence="1">
    <location>
        <begin position="45"/>
        <end position="150"/>
    </location>
</feature>
<dbReference type="GO" id="GO:0016887">
    <property type="term" value="F:ATP hydrolysis activity"/>
    <property type="evidence" value="ECO:0007669"/>
    <property type="project" value="InterPro"/>
</dbReference>
<comment type="caution">
    <text evidence="2">The sequence shown here is derived from an EMBL/GenBank/DDBJ whole genome shotgun (WGS) entry which is preliminary data.</text>
</comment>
<reference evidence="2 3" key="1">
    <citation type="submission" date="2020-02" db="EMBL/GenBank/DDBJ databases">
        <title>Whole-genome analyses of novel actinobacteria.</title>
        <authorList>
            <person name="Sahin N."/>
            <person name="Gencbay T."/>
        </authorList>
    </citation>
    <scope>NUCLEOTIDE SEQUENCE [LARGE SCALE GENOMIC DNA]</scope>
    <source>
        <strain evidence="2 3">HC44</strain>
    </source>
</reference>
<dbReference type="RefSeq" id="WP_165266264.1">
    <property type="nucleotide sequence ID" value="NZ_JAAKZY010000172.1"/>
</dbReference>
<dbReference type="AlphaFoldDB" id="A0A6G4VGA0"/>
<gene>
    <name evidence="2" type="ORF">G5C60_37425</name>
</gene>
<name>A0A6G4VGA0_9ACTN</name>